<dbReference type="AlphaFoldDB" id="A0A438FV08"/>
<dbReference type="PANTHER" id="PTHR20938:SF0">
    <property type="entry name" value="INTEGRATOR COMPLEX SUBUNIT 4"/>
    <property type="match status" value="1"/>
</dbReference>
<proteinExistence type="predicted"/>
<accession>A0A438FV08</accession>
<gene>
    <name evidence="1" type="primary">SIEL_0</name>
    <name evidence="1" type="ORF">CK203_053710</name>
</gene>
<sequence length="528" mass="58395">MLRLTLVDSTLERAFCLLATPGVQRRRWQSKGAALVAKLAMEQHLGSVCECILSLSTNDKRLNLRALASARSLIINSSTSDSTISALFETLTRFLQLTTEPRALHHTLKLLSDIAFHHSRLSGLVFHSVRSYLLRSDSTRLSAESLAVLSSIAEHDRSLASAMDELDDRFFVSLCFGPSVSVRSWFLSNAFRFPIRPYVLLTVMLGFTKDPYPYVRRVALDGLVGLSKSSVIEDCGVIEGCYCRAVELLGDAEDSVRCAAVHAWDAREGVLPYHMGDLWSRTLLMGFICIVNPGRQEETEVGAPVISLSQIRIAIQKTPSSTPYQPYGRTSSSCHLVSIWLCSMVRDMSMEVRVAAFDALGKIGVVSEDILLQTLSKRVLGITKEKKPLGQCSAKRKSLGQYIPKHFDIQACVAAGAFVRWSACHSLHTLTILSAKFAGEALNLLMDVLNDDSLNVRLRALETMHHMATCDHLKVQETHMHMDEADILSVLFDIGRNHGNFVVCIIKKFSQEGMGSCYTSFLAIPPAV</sequence>
<dbReference type="InterPro" id="IPR016024">
    <property type="entry name" value="ARM-type_fold"/>
</dbReference>
<protein>
    <submittedName>
        <fullName evidence="1">Protein SIEL</fullName>
    </submittedName>
</protein>
<organism evidence="1 2">
    <name type="scientific">Vitis vinifera</name>
    <name type="common">Grape</name>
    <dbReference type="NCBI Taxonomy" id="29760"/>
    <lineage>
        <taxon>Eukaryota</taxon>
        <taxon>Viridiplantae</taxon>
        <taxon>Streptophyta</taxon>
        <taxon>Embryophyta</taxon>
        <taxon>Tracheophyta</taxon>
        <taxon>Spermatophyta</taxon>
        <taxon>Magnoliopsida</taxon>
        <taxon>eudicotyledons</taxon>
        <taxon>Gunneridae</taxon>
        <taxon>Pentapetalae</taxon>
        <taxon>rosids</taxon>
        <taxon>Vitales</taxon>
        <taxon>Vitaceae</taxon>
        <taxon>Viteae</taxon>
        <taxon>Vitis</taxon>
    </lineage>
</organism>
<dbReference type="PANTHER" id="PTHR20938">
    <property type="entry name" value="INTEGRATOR COMPLEX SUBUNIT 4"/>
    <property type="match status" value="1"/>
</dbReference>
<name>A0A438FV08_VITVI</name>
<dbReference type="SUPFAM" id="SSF48371">
    <property type="entry name" value="ARM repeat"/>
    <property type="match status" value="1"/>
</dbReference>
<dbReference type="Proteomes" id="UP000288805">
    <property type="component" value="Unassembled WGS sequence"/>
</dbReference>
<comment type="caution">
    <text evidence="1">The sequence shown here is derived from an EMBL/GenBank/DDBJ whole genome shotgun (WGS) entry which is preliminary data.</text>
</comment>
<evidence type="ECO:0000313" key="1">
    <source>
        <dbReference type="EMBL" id="RVW63797.1"/>
    </source>
</evidence>
<reference evidence="1 2" key="1">
    <citation type="journal article" date="2018" name="PLoS Genet.">
        <title>Population sequencing reveals clonal diversity and ancestral inbreeding in the grapevine cultivar Chardonnay.</title>
        <authorList>
            <person name="Roach M.J."/>
            <person name="Johnson D.L."/>
            <person name="Bohlmann J."/>
            <person name="van Vuuren H.J."/>
            <person name="Jones S.J."/>
            <person name="Pretorius I.S."/>
            <person name="Schmidt S.A."/>
            <person name="Borneman A.R."/>
        </authorList>
    </citation>
    <scope>NUCLEOTIDE SEQUENCE [LARGE SCALE GENOMIC DNA]</scope>
    <source>
        <strain evidence="2">cv. Chardonnay</strain>
        <tissue evidence="1">Leaf</tissue>
    </source>
</reference>
<dbReference type="Gene3D" id="1.25.10.10">
    <property type="entry name" value="Leucine-rich Repeat Variant"/>
    <property type="match status" value="2"/>
</dbReference>
<evidence type="ECO:0000313" key="2">
    <source>
        <dbReference type="Proteomes" id="UP000288805"/>
    </source>
</evidence>
<dbReference type="InterPro" id="IPR011989">
    <property type="entry name" value="ARM-like"/>
</dbReference>
<dbReference type="EMBL" id="QGNW01000731">
    <property type="protein sequence ID" value="RVW63797.1"/>
    <property type="molecule type" value="Genomic_DNA"/>
</dbReference>